<dbReference type="EMBL" id="MK797984">
    <property type="protein sequence ID" value="QCG76219.1"/>
    <property type="molecule type" value="Genomic_DNA"/>
</dbReference>
<name>A0A4Y5JV14_9CAUD</name>
<accession>A0A4Y5JV14</accession>
<organism evidence="2 3">
    <name type="scientific">Pseudomonas phage vB_PaeM_PA5oct</name>
    <dbReference type="NCBI Taxonomy" id="2163605"/>
    <lineage>
        <taxon>Viruses</taxon>
        <taxon>Duplodnaviria</taxon>
        <taxon>Heunggongvirae</taxon>
        <taxon>Uroviricota</taxon>
        <taxon>Caudoviricetes</taxon>
        <taxon>Arenbergviridae</taxon>
        <taxon>Wroclawvirus</taxon>
        <taxon>Wroclawvirus PA5oct</taxon>
    </lineage>
</organism>
<evidence type="ECO:0000313" key="3">
    <source>
        <dbReference type="Proteomes" id="UP000316733"/>
    </source>
</evidence>
<dbReference type="Proteomes" id="UP000316733">
    <property type="component" value="Segment"/>
</dbReference>
<reference evidence="3" key="1">
    <citation type="journal article" date="2020" name="bioRxiv">
        <title>Integrative omics analysis of Pseudomonas aeruginosa virus PA5oct highlights the molecular complexity of jumbo phages.</title>
        <authorList>
            <person name="Lood C."/>
            <person name="Danis-Wlodarczyk K."/>
            <person name="Blasdel B.G."/>
            <person name="Jang H.B."/>
            <person name="Vandenheuvel D."/>
            <person name="Briers Y."/>
            <person name="Noben J.-P."/>
            <person name="van Noort V."/>
            <person name="Drulis-Kawa Z."/>
            <person name="Lavigne R."/>
        </authorList>
    </citation>
    <scope>NUCLEOTIDE SEQUENCE [LARGE SCALE GENOMIC DNA]</scope>
</reference>
<keyword evidence="1" id="KW-0812">Transmembrane</keyword>
<keyword evidence="1" id="KW-0472">Membrane</keyword>
<protein>
    <submittedName>
        <fullName evidence="2">Uncharacterized protein</fullName>
    </submittedName>
</protein>
<sequence length="117" mass="13618">MIVSEIIYSIFIAALITVMTILYISLRIITCKILNKSLKISANVIIYGTSNIEYVYIPEIKYKFLSFKITHSGLVMFDKEFGFRTLNDAINALNMYVDTDIIKIVYKKVPTFYTWHE</sequence>
<keyword evidence="3" id="KW-1185">Reference proteome</keyword>
<gene>
    <name evidence="2" type="ORF">EST35_0338</name>
</gene>
<keyword evidence="1" id="KW-1133">Transmembrane helix</keyword>
<evidence type="ECO:0000256" key="1">
    <source>
        <dbReference type="SAM" id="Phobius"/>
    </source>
</evidence>
<feature type="transmembrane region" description="Helical" evidence="1">
    <location>
        <begin position="6"/>
        <end position="29"/>
    </location>
</feature>
<evidence type="ECO:0000313" key="2">
    <source>
        <dbReference type="EMBL" id="QCG76219.1"/>
    </source>
</evidence>
<proteinExistence type="predicted"/>